<reference evidence="2 3" key="1">
    <citation type="submission" date="2019-01" db="EMBL/GenBank/DDBJ databases">
        <title>A draft genome assembly of the solar-powered sea slug Elysia chlorotica.</title>
        <authorList>
            <person name="Cai H."/>
            <person name="Li Q."/>
            <person name="Fang X."/>
            <person name="Li J."/>
            <person name="Curtis N.E."/>
            <person name="Altenburger A."/>
            <person name="Shibata T."/>
            <person name="Feng M."/>
            <person name="Maeda T."/>
            <person name="Schwartz J.A."/>
            <person name="Shigenobu S."/>
            <person name="Lundholm N."/>
            <person name="Nishiyama T."/>
            <person name="Yang H."/>
            <person name="Hasebe M."/>
            <person name="Li S."/>
            <person name="Pierce S.K."/>
            <person name="Wang J."/>
        </authorList>
    </citation>
    <scope>NUCLEOTIDE SEQUENCE [LARGE SCALE GENOMIC DNA]</scope>
    <source>
        <strain evidence="2">EC2010</strain>
        <tissue evidence="2">Whole organism of an adult</tissue>
    </source>
</reference>
<keyword evidence="3" id="KW-1185">Reference proteome</keyword>
<feature type="signal peptide" evidence="1">
    <location>
        <begin position="1"/>
        <end position="25"/>
    </location>
</feature>
<gene>
    <name evidence="2" type="ORF">EGW08_002926</name>
</gene>
<evidence type="ECO:0000256" key="1">
    <source>
        <dbReference type="SAM" id="SignalP"/>
    </source>
</evidence>
<keyword evidence="1" id="KW-0732">Signal</keyword>
<feature type="non-terminal residue" evidence="2">
    <location>
        <position position="103"/>
    </location>
</feature>
<proteinExistence type="predicted"/>
<accession>A0A3S1BQY3</accession>
<evidence type="ECO:0000313" key="2">
    <source>
        <dbReference type="EMBL" id="RUS89319.1"/>
    </source>
</evidence>
<feature type="chain" id="PRO_5018696823" evidence="1">
    <location>
        <begin position="26"/>
        <end position="103"/>
    </location>
</feature>
<organism evidence="2 3">
    <name type="scientific">Elysia chlorotica</name>
    <name type="common">Eastern emerald elysia</name>
    <name type="synonym">Sea slug</name>
    <dbReference type="NCBI Taxonomy" id="188477"/>
    <lineage>
        <taxon>Eukaryota</taxon>
        <taxon>Metazoa</taxon>
        <taxon>Spiralia</taxon>
        <taxon>Lophotrochozoa</taxon>
        <taxon>Mollusca</taxon>
        <taxon>Gastropoda</taxon>
        <taxon>Heterobranchia</taxon>
        <taxon>Euthyneura</taxon>
        <taxon>Panpulmonata</taxon>
        <taxon>Sacoglossa</taxon>
        <taxon>Placobranchoidea</taxon>
        <taxon>Plakobranchidae</taxon>
        <taxon>Elysia</taxon>
    </lineage>
</organism>
<comment type="caution">
    <text evidence="2">The sequence shown here is derived from an EMBL/GenBank/DDBJ whole genome shotgun (WGS) entry which is preliminary data.</text>
</comment>
<evidence type="ECO:0000313" key="3">
    <source>
        <dbReference type="Proteomes" id="UP000271974"/>
    </source>
</evidence>
<sequence length="103" mass="11535">MDFGCNYSIWQLSFIVQFLVTFSSATGDNKSQLTDAVWGDEVPTARPYTLNHWKHIGFWAPHTGIETAGTTKESILKDADSVPELRKKLEAMSANRINSKDNS</sequence>
<protein>
    <submittedName>
        <fullName evidence="2">Uncharacterized protein</fullName>
    </submittedName>
</protein>
<dbReference type="AlphaFoldDB" id="A0A3S1BQY3"/>
<name>A0A3S1BQY3_ELYCH</name>
<dbReference type="EMBL" id="RQTK01000059">
    <property type="protein sequence ID" value="RUS89319.1"/>
    <property type="molecule type" value="Genomic_DNA"/>
</dbReference>
<dbReference type="Proteomes" id="UP000271974">
    <property type="component" value="Unassembled WGS sequence"/>
</dbReference>